<keyword evidence="2" id="KW-0479">Metal-binding</keyword>
<keyword evidence="5" id="KW-1185">Reference proteome</keyword>
<dbReference type="GO" id="GO:0046872">
    <property type="term" value="F:metal ion binding"/>
    <property type="evidence" value="ECO:0007669"/>
    <property type="project" value="UniProtKB-KW"/>
</dbReference>
<comment type="caution">
    <text evidence="4">The sequence shown here is derived from an EMBL/GenBank/DDBJ whole genome shotgun (WGS) entry which is preliminary data.</text>
</comment>
<dbReference type="Proteomes" id="UP000298347">
    <property type="component" value="Unassembled WGS sequence"/>
</dbReference>
<evidence type="ECO:0000313" key="4">
    <source>
        <dbReference type="EMBL" id="TGA98698.1"/>
    </source>
</evidence>
<comment type="similarity">
    <text evidence="1">Belongs to the FAH family.</text>
</comment>
<evidence type="ECO:0000313" key="5">
    <source>
        <dbReference type="Proteomes" id="UP000298347"/>
    </source>
</evidence>
<dbReference type="EMBL" id="SRJD01000006">
    <property type="protein sequence ID" value="TGA98698.1"/>
    <property type="molecule type" value="Genomic_DNA"/>
</dbReference>
<proteinExistence type="inferred from homology"/>
<evidence type="ECO:0000256" key="1">
    <source>
        <dbReference type="ARBA" id="ARBA00010211"/>
    </source>
</evidence>
<sequence>MTDIANIFCVGRNYALHAKELNNAVPTSPMFFSKPTHAAVVEAQGQTIELPGDQGDVHYEAEWVIHISHTYQPGMQANDLVDGMSLGIDFTLRDVQSELKKKGHPWLLAKGFLNSAVLTPFIPFPGIKACLKTDFSLEINGKEVQRGNIGQMIFDPQTLIEFCAKHYGLGAGDILFTGTPAGVGKVSDGDAFALLWGKETLGEFTAALR</sequence>
<accession>A0A4Z0GRF3</accession>
<protein>
    <submittedName>
        <fullName evidence="4">FAA hydrolase family protein</fullName>
    </submittedName>
</protein>
<dbReference type="Pfam" id="PF01557">
    <property type="entry name" value="FAA_hydrolase"/>
    <property type="match status" value="1"/>
</dbReference>
<organism evidence="4 5">
    <name type="scientific">Sporolactobacillus shoreae</name>
    <dbReference type="NCBI Taxonomy" id="1465501"/>
    <lineage>
        <taxon>Bacteria</taxon>
        <taxon>Bacillati</taxon>
        <taxon>Bacillota</taxon>
        <taxon>Bacilli</taxon>
        <taxon>Bacillales</taxon>
        <taxon>Sporolactobacillaceae</taxon>
        <taxon>Sporolactobacillus</taxon>
    </lineage>
</organism>
<evidence type="ECO:0000259" key="3">
    <source>
        <dbReference type="Pfam" id="PF01557"/>
    </source>
</evidence>
<dbReference type="OrthoDB" id="9805307at2"/>
<dbReference type="GO" id="GO:0018773">
    <property type="term" value="F:acetylpyruvate hydrolase activity"/>
    <property type="evidence" value="ECO:0007669"/>
    <property type="project" value="TreeGrafter"/>
</dbReference>
<evidence type="ECO:0000256" key="2">
    <source>
        <dbReference type="ARBA" id="ARBA00022723"/>
    </source>
</evidence>
<gene>
    <name evidence="4" type="ORF">E4665_07525</name>
</gene>
<dbReference type="InterPro" id="IPR011234">
    <property type="entry name" value="Fumarylacetoacetase-like_C"/>
</dbReference>
<dbReference type="AlphaFoldDB" id="A0A4Z0GRF3"/>
<dbReference type="RefSeq" id="WP_135348175.1">
    <property type="nucleotide sequence ID" value="NZ_SRJD01000006.1"/>
</dbReference>
<dbReference type="InterPro" id="IPR036663">
    <property type="entry name" value="Fumarylacetoacetase_C_sf"/>
</dbReference>
<name>A0A4Z0GRF3_9BACL</name>
<dbReference type="PANTHER" id="PTHR11820:SF7">
    <property type="entry name" value="ACYLPYRUVASE FAHD1, MITOCHONDRIAL"/>
    <property type="match status" value="1"/>
</dbReference>
<dbReference type="PANTHER" id="PTHR11820">
    <property type="entry name" value="ACYLPYRUVASE"/>
    <property type="match status" value="1"/>
</dbReference>
<keyword evidence="4" id="KW-0378">Hydrolase</keyword>
<dbReference type="Gene3D" id="3.90.850.10">
    <property type="entry name" value="Fumarylacetoacetase-like, C-terminal domain"/>
    <property type="match status" value="1"/>
</dbReference>
<dbReference type="SUPFAM" id="SSF56529">
    <property type="entry name" value="FAH"/>
    <property type="match status" value="1"/>
</dbReference>
<reference evidence="4 5" key="1">
    <citation type="journal article" date="2015" name="Int. J. Syst. Evol. Microbiol.">
        <title>Sporolactobacillus shoreae sp. nov. and Sporolactobacillus spathodeae sp. nov., two spore-forming lactic acid bacteria isolated from tree barks in Thailand.</title>
        <authorList>
            <person name="Thamacharoensuk T."/>
            <person name="Kitahara M."/>
            <person name="Ohkuma M."/>
            <person name="Thongchul N."/>
            <person name="Tanasupawat S."/>
        </authorList>
    </citation>
    <scope>NUCLEOTIDE SEQUENCE [LARGE SCALE GENOMIC DNA]</scope>
    <source>
        <strain evidence="4 5">BK92</strain>
    </source>
</reference>
<feature type="domain" description="Fumarylacetoacetase-like C-terminal" evidence="3">
    <location>
        <begin position="7"/>
        <end position="193"/>
    </location>
</feature>